<dbReference type="AlphaFoldDB" id="A0A165JGJ1"/>
<keyword evidence="3" id="KW-1185">Reference proteome</keyword>
<feature type="compositionally biased region" description="Basic and acidic residues" evidence="1">
    <location>
        <begin position="1"/>
        <end position="12"/>
    </location>
</feature>
<organism evidence="2 3">
    <name type="scientific">Exidia glandulosa HHB12029</name>
    <dbReference type="NCBI Taxonomy" id="1314781"/>
    <lineage>
        <taxon>Eukaryota</taxon>
        <taxon>Fungi</taxon>
        <taxon>Dikarya</taxon>
        <taxon>Basidiomycota</taxon>
        <taxon>Agaricomycotina</taxon>
        <taxon>Agaricomycetes</taxon>
        <taxon>Auriculariales</taxon>
        <taxon>Exidiaceae</taxon>
        <taxon>Exidia</taxon>
    </lineage>
</organism>
<sequence>MLHGAPGHDDIHPVASHHASPHPARACPRIHRRSDARASTRWTNHRARRGVRATAVPTRCSSPPATYPRTHRTMHRRFYSGLIFCLLCTRKARSDLGPLTRQVLHRRTGGAESESVVFARHQRMQGSVPVWDGNLLVANVRRHPCRDDCTRGRDTRAFHPPPAASAFLTSFLHIHSRDTCTDVVLYKLKSITTHNALIEL</sequence>
<evidence type="ECO:0000313" key="3">
    <source>
        <dbReference type="Proteomes" id="UP000077266"/>
    </source>
</evidence>
<evidence type="ECO:0000313" key="2">
    <source>
        <dbReference type="EMBL" id="KZV94816.1"/>
    </source>
</evidence>
<feature type="region of interest" description="Disordered" evidence="1">
    <location>
        <begin position="1"/>
        <end position="69"/>
    </location>
</feature>
<dbReference type="Proteomes" id="UP000077266">
    <property type="component" value="Unassembled WGS sequence"/>
</dbReference>
<accession>A0A165JGJ1</accession>
<reference evidence="2 3" key="1">
    <citation type="journal article" date="2016" name="Mol. Biol. Evol.">
        <title>Comparative Genomics of Early-Diverging Mushroom-Forming Fungi Provides Insights into the Origins of Lignocellulose Decay Capabilities.</title>
        <authorList>
            <person name="Nagy L.G."/>
            <person name="Riley R."/>
            <person name="Tritt A."/>
            <person name="Adam C."/>
            <person name="Daum C."/>
            <person name="Floudas D."/>
            <person name="Sun H."/>
            <person name="Yadav J.S."/>
            <person name="Pangilinan J."/>
            <person name="Larsson K.H."/>
            <person name="Matsuura K."/>
            <person name="Barry K."/>
            <person name="Labutti K."/>
            <person name="Kuo R."/>
            <person name="Ohm R.A."/>
            <person name="Bhattacharya S.S."/>
            <person name="Shirouzu T."/>
            <person name="Yoshinaga Y."/>
            <person name="Martin F.M."/>
            <person name="Grigoriev I.V."/>
            <person name="Hibbett D.S."/>
        </authorList>
    </citation>
    <scope>NUCLEOTIDE SEQUENCE [LARGE SCALE GENOMIC DNA]</scope>
    <source>
        <strain evidence="2 3">HHB12029</strain>
    </source>
</reference>
<feature type="non-terminal residue" evidence="2">
    <location>
        <position position="200"/>
    </location>
</feature>
<feature type="compositionally biased region" description="Low complexity" evidence="1">
    <location>
        <begin position="13"/>
        <end position="27"/>
    </location>
</feature>
<gene>
    <name evidence="2" type="ORF">EXIGLDRAFT_499273</name>
</gene>
<evidence type="ECO:0000256" key="1">
    <source>
        <dbReference type="SAM" id="MobiDB-lite"/>
    </source>
</evidence>
<dbReference type="EMBL" id="KV425967">
    <property type="protein sequence ID" value="KZV94816.1"/>
    <property type="molecule type" value="Genomic_DNA"/>
</dbReference>
<dbReference type="InParanoid" id="A0A165JGJ1"/>
<name>A0A165JGJ1_EXIGL</name>
<proteinExistence type="predicted"/>
<protein>
    <submittedName>
        <fullName evidence="2">Uncharacterized protein</fullName>
    </submittedName>
</protein>